<evidence type="ECO:0000313" key="10">
    <source>
        <dbReference type="Proteomes" id="UP000220251"/>
    </source>
</evidence>
<dbReference type="NCBIfam" id="NF004968">
    <property type="entry name" value="PRK06328.1"/>
    <property type="match status" value="1"/>
</dbReference>
<dbReference type="InterPro" id="IPR018035">
    <property type="entry name" value="Flagellar_FliH/T3SS_HrpE"/>
</dbReference>
<evidence type="ECO:0000256" key="6">
    <source>
        <dbReference type="ARBA" id="ARBA00022927"/>
    </source>
</evidence>
<keyword evidence="7" id="KW-1006">Bacterial flagellum protein export</keyword>
<evidence type="ECO:0000256" key="5">
    <source>
        <dbReference type="ARBA" id="ARBA00022795"/>
    </source>
</evidence>
<name>A0A0H5DPI8_9BACT</name>
<dbReference type="GO" id="GO:0015031">
    <property type="term" value="P:protein transport"/>
    <property type="evidence" value="ECO:0007669"/>
    <property type="project" value="UniProtKB-KW"/>
</dbReference>
<reference evidence="10" key="1">
    <citation type="submission" date="2015-06" db="EMBL/GenBank/DDBJ databases">
        <authorList>
            <person name="Bertelli C."/>
        </authorList>
    </citation>
    <scope>NUCLEOTIDE SEQUENCE [LARGE SCALE GENOMIC DNA]</scope>
    <source>
        <strain evidence="10">CRIB-30</strain>
    </source>
</reference>
<dbReference type="PANTHER" id="PTHR34982:SF1">
    <property type="entry name" value="FLAGELLAR ASSEMBLY PROTEIN FLIH"/>
    <property type="match status" value="1"/>
</dbReference>
<evidence type="ECO:0000256" key="1">
    <source>
        <dbReference type="ARBA" id="ARBA00003041"/>
    </source>
</evidence>
<evidence type="ECO:0000256" key="7">
    <source>
        <dbReference type="ARBA" id="ARBA00023225"/>
    </source>
</evidence>
<keyword evidence="10" id="KW-1185">Reference proteome</keyword>
<evidence type="ECO:0000313" key="9">
    <source>
        <dbReference type="EMBL" id="CRX37384.1"/>
    </source>
</evidence>
<proteinExistence type="inferred from homology"/>
<evidence type="ECO:0000259" key="8">
    <source>
        <dbReference type="Pfam" id="PF02108"/>
    </source>
</evidence>
<protein>
    <recommendedName>
        <fullName evidence="3">Flagellar assembly protein FliH</fullName>
    </recommendedName>
</protein>
<dbReference type="EMBL" id="CWGJ01000001">
    <property type="protein sequence ID" value="CRX37384.1"/>
    <property type="molecule type" value="Genomic_DNA"/>
</dbReference>
<dbReference type="InterPro" id="IPR051472">
    <property type="entry name" value="T3SS_Stator/FliH"/>
</dbReference>
<sequence>MSSKFFSLIKDGKIHLSPKTKVVKAAAFSELLSSIEVLEKVKNDALAYRQEVTEGSELEKEAARKEGYEAGFKEWAEHIAKMQQEIESIRGEYTKVLAPIALKAAQKIVGKAMETSQEAIYDIVTNALKPVLQHKRITIWCNKEDLQILDKHRQDLKDLFEMIEVLSIKERDDITRGGCVIETEGGIINAQLENQWAVLERAFQSLFKEGKAAPQHEHEAKSKG</sequence>
<evidence type="ECO:0000256" key="3">
    <source>
        <dbReference type="ARBA" id="ARBA00016507"/>
    </source>
</evidence>
<comment type="function">
    <text evidence="1">Needed for flagellar regrowth and assembly.</text>
</comment>
<dbReference type="GO" id="GO:0005829">
    <property type="term" value="C:cytosol"/>
    <property type="evidence" value="ECO:0007669"/>
    <property type="project" value="TreeGrafter"/>
</dbReference>
<comment type="similarity">
    <text evidence="2">Belongs to the FliH family.</text>
</comment>
<dbReference type="Proteomes" id="UP000220251">
    <property type="component" value="Unassembled WGS sequence"/>
</dbReference>
<feature type="domain" description="Flagellar assembly protein FliH/Type III secretion system HrpE" evidence="8">
    <location>
        <begin position="76"/>
        <end position="197"/>
    </location>
</feature>
<dbReference type="SUPFAM" id="SSF160527">
    <property type="entry name" value="V-type ATPase subunit E-like"/>
    <property type="match status" value="1"/>
</dbReference>
<evidence type="ECO:0000256" key="4">
    <source>
        <dbReference type="ARBA" id="ARBA00022448"/>
    </source>
</evidence>
<dbReference type="PANTHER" id="PTHR34982">
    <property type="entry name" value="YOP PROTEINS TRANSLOCATION PROTEIN L"/>
    <property type="match status" value="1"/>
</dbReference>
<accession>A0A0H5DPI8</accession>
<dbReference type="GO" id="GO:0044781">
    <property type="term" value="P:bacterial-type flagellum organization"/>
    <property type="evidence" value="ECO:0007669"/>
    <property type="project" value="UniProtKB-KW"/>
</dbReference>
<dbReference type="OrthoDB" id="19020at2"/>
<evidence type="ECO:0000256" key="2">
    <source>
        <dbReference type="ARBA" id="ARBA00006602"/>
    </source>
</evidence>
<dbReference type="Pfam" id="PF02108">
    <property type="entry name" value="FliH"/>
    <property type="match status" value="1"/>
</dbReference>
<dbReference type="AlphaFoldDB" id="A0A0H5DPI8"/>
<keyword evidence="5" id="KW-1005">Bacterial flagellum biogenesis</keyword>
<dbReference type="RefSeq" id="WP_098037242.1">
    <property type="nucleotide sequence ID" value="NZ_CWGJ01000001.1"/>
</dbReference>
<gene>
    <name evidence="9" type="primary">sctL</name>
    <name evidence="9" type="ORF">ELAC_0020</name>
</gene>
<keyword evidence="4" id="KW-0813">Transport</keyword>
<keyword evidence="6" id="KW-0653">Protein transport</keyword>
<organism evidence="9 10">
    <name type="scientific">Estrella lausannensis</name>
    <dbReference type="NCBI Taxonomy" id="483423"/>
    <lineage>
        <taxon>Bacteria</taxon>
        <taxon>Pseudomonadati</taxon>
        <taxon>Chlamydiota</taxon>
        <taxon>Chlamydiia</taxon>
        <taxon>Parachlamydiales</taxon>
        <taxon>Candidatus Criblamydiaceae</taxon>
        <taxon>Estrella</taxon>
    </lineage>
</organism>